<dbReference type="PROSITE" id="PS50294">
    <property type="entry name" value="WD_REPEATS_REGION"/>
    <property type="match status" value="4"/>
</dbReference>
<dbReference type="CDD" id="cd00200">
    <property type="entry name" value="WD40"/>
    <property type="match status" value="1"/>
</dbReference>
<dbReference type="PANTHER" id="PTHR22847:SF637">
    <property type="entry name" value="WD REPEAT DOMAIN 5B"/>
    <property type="match status" value="1"/>
</dbReference>
<evidence type="ECO:0000256" key="2">
    <source>
        <dbReference type="ARBA" id="ARBA00022737"/>
    </source>
</evidence>
<reference evidence="9 10" key="1">
    <citation type="submission" date="2018-08" db="EMBL/GenBank/DDBJ databases">
        <title>Aphanomyces genome sequencing and annotation.</title>
        <authorList>
            <person name="Minardi D."/>
            <person name="Oidtmann B."/>
            <person name="Van Der Giezen M."/>
            <person name="Studholme D.J."/>
        </authorList>
    </citation>
    <scope>NUCLEOTIDE SEQUENCE [LARGE SCALE GENOMIC DNA]</scope>
    <source>
        <strain evidence="7 10">D2</strain>
        <strain evidence="8 11">FDL457</strain>
        <strain evidence="6 9">Yx</strain>
    </source>
</reference>
<dbReference type="PANTHER" id="PTHR22847">
    <property type="entry name" value="WD40 REPEAT PROTEIN"/>
    <property type="match status" value="1"/>
</dbReference>
<feature type="region of interest" description="Disordered" evidence="4">
    <location>
        <begin position="1"/>
        <end position="27"/>
    </location>
</feature>
<proteinExistence type="predicted"/>
<name>A0A397D0F8_APHAT</name>
<evidence type="ECO:0000259" key="5">
    <source>
        <dbReference type="Pfam" id="PF25175"/>
    </source>
</evidence>
<feature type="repeat" description="WD" evidence="3">
    <location>
        <begin position="120"/>
        <end position="161"/>
    </location>
</feature>
<organism evidence="7 10">
    <name type="scientific">Aphanomyces astaci</name>
    <name type="common">Crayfish plague agent</name>
    <dbReference type="NCBI Taxonomy" id="112090"/>
    <lineage>
        <taxon>Eukaryota</taxon>
        <taxon>Sar</taxon>
        <taxon>Stramenopiles</taxon>
        <taxon>Oomycota</taxon>
        <taxon>Saprolegniomycetes</taxon>
        <taxon>Saprolegniales</taxon>
        <taxon>Verrucalvaceae</taxon>
        <taxon>Aphanomyces</taxon>
    </lineage>
</organism>
<feature type="repeat" description="WD" evidence="3">
    <location>
        <begin position="162"/>
        <end position="204"/>
    </location>
</feature>
<accession>A0A397D0F8</accession>
<dbReference type="InterPro" id="IPR020472">
    <property type="entry name" value="WD40_PAC1"/>
</dbReference>
<dbReference type="InterPro" id="IPR015943">
    <property type="entry name" value="WD40/YVTN_repeat-like_dom_sf"/>
</dbReference>
<sequence>MPVEPPMTESAAFLQAHPSSPHHRSPHTPFQLKFTCVGHKKAISSVEFAPTGHILASASPDKTVKLWDASSGSLKTTLEGHDQGISDISWCQNAKYVASGSDDRTVKTWDVEQGCTVATLRGHTNVVFSVNFNPQGTLIASSSFDDSVRIWDFRTGRIARMIPAHSDPVTAASFNRDGTLLVSSSSYDGLCRIWDVASGQCLNTLTLSTDATSNDPIVPVSFARFTPNGKFVLVSTLDGKLRLWDYVRSRVLKTYSGHVNASFCIFSAFSVVGDKPHVVSGSEDGNVVLWDVQTQSIAQIIPAHTDAVLAVAANPMRPMLATGALEKDKTIKVWEA</sequence>
<dbReference type="Proteomes" id="UP000266239">
    <property type="component" value="Unassembled WGS sequence"/>
</dbReference>
<gene>
    <name evidence="6" type="ORF">DYB25_003431</name>
    <name evidence="8" type="ORF">DYB26_000053</name>
    <name evidence="7" type="ORF">DYB30_003611</name>
</gene>
<dbReference type="EMBL" id="QUTF01012771">
    <property type="protein sequence ID" value="RHZ21633.1"/>
    <property type="molecule type" value="Genomic_DNA"/>
</dbReference>
<dbReference type="EMBL" id="QUTD01006236">
    <property type="protein sequence ID" value="RHY56624.1"/>
    <property type="molecule type" value="Genomic_DNA"/>
</dbReference>
<feature type="repeat" description="WD" evidence="3">
    <location>
        <begin position="78"/>
        <end position="119"/>
    </location>
</feature>
<dbReference type="Proteomes" id="UP000286510">
    <property type="component" value="Unassembled WGS sequence"/>
</dbReference>
<dbReference type="InterPro" id="IPR019775">
    <property type="entry name" value="WD40_repeat_CS"/>
</dbReference>
<evidence type="ECO:0000313" key="11">
    <source>
        <dbReference type="Proteomes" id="UP000286510"/>
    </source>
</evidence>
<feature type="repeat" description="WD" evidence="3">
    <location>
        <begin position="220"/>
        <end position="254"/>
    </location>
</feature>
<dbReference type="Pfam" id="PF25175">
    <property type="entry name" value="Beta-prop_WDR5"/>
    <property type="match status" value="1"/>
</dbReference>
<evidence type="ECO:0000256" key="3">
    <source>
        <dbReference type="PROSITE-ProRule" id="PRU00221"/>
    </source>
</evidence>
<dbReference type="SUPFAM" id="SSF50978">
    <property type="entry name" value="WD40 repeat-like"/>
    <property type="match status" value="1"/>
</dbReference>
<dbReference type="SMART" id="SM00320">
    <property type="entry name" value="WD40"/>
    <property type="match status" value="7"/>
</dbReference>
<dbReference type="InterPro" id="IPR036322">
    <property type="entry name" value="WD40_repeat_dom_sf"/>
</dbReference>
<feature type="repeat" description="WD" evidence="3">
    <location>
        <begin position="36"/>
        <end position="77"/>
    </location>
</feature>
<dbReference type="PROSITE" id="PS00678">
    <property type="entry name" value="WD_REPEATS_1"/>
    <property type="match status" value="6"/>
</dbReference>
<feature type="domain" description="WDR5-like beta-propeller" evidence="5">
    <location>
        <begin position="37"/>
        <end position="335"/>
    </location>
</feature>
<dbReference type="InterPro" id="IPR001680">
    <property type="entry name" value="WD40_rpt"/>
</dbReference>
<dbReference type="PRINTS" id="PR00320">
    <property type="entry name" value="GPROTEINBRPT"/>
</dbReference>
<evidence type="ECO:0000313" key="10">
    <source>
        <dbReference type="Proteomes" id="UP000266643"/>
    </source>
</evidence>
<evidence type="ECO:0000313" key="7">
    <source>
        <dbReference type="EMBL" id="RHY56624.1"/>
    </source>
</evidence>
<comment type="caution">
    <text evidence="7">The sequence shown here is derived from an EMBL/GenBank/DDBJ whole genome shotgun (WGS) entry which is preliminary data.</text>
</comment>
<keyword evidence="2" id="KW-0677">Repeat</keyword>
<dbReference type="GO" id="GO:0048188">
    <property type="term" value="C:Set1C/COMPASS complex"/>
    <property type="evidence" value="ECO:0007669"/>
    <property type="project" value="TreeGrafter"/>
</dbReference>
<evidence type="ECO:0000256" key="4">
    <source>
        <dbReference type="SAM" id="MobiDB-lite"/>
    </source>
</evidence>
<evidence type="ECO:0000313" key="8">
    <source>
        <dbReference type="EMBL" id="RHZ21633.1"/>
    </source>
</evidence>
<dbReference type="AlphaFoldDB" id="A0A397D0F8"/>
<dbReference type="InterPro" id="IPR059122">
    <property type="entry name" value="Beta-prop_WDR5-like"/>
</dbReference>
<evidence type="ECO:0000256" key="1">
    <source>
        <dbReference type="ARBA" id="ARBA00022574"/>
    </source>
</evidence>
<dbReference type="GO" id="GO:0042393">
    <property type="term" value="F:histone binding"/>
    <property type="evidence" value="ECO:0007669"/>
    <property type="project" value="TreeGrafter"/>
</dbReference>
<evidence type="ECO:0000313" key="6">
    <source>
        <dbReference type="EMBL" id="RHY15521.1"/>
    </source>
</evidence>
<keyword evidence="1 3" id="KW-0853">WD repeat</keyword>
<evidence type="ECO:0000313" key="9">
    <source>
        <dbReference type="Proteomes" id="UP000266239"/>
    </source>
</evidence>
<dbReference type="PROSITE" id="PS50082">
    <property type="entry name" value="WD_REPEATS_2"/>
    <property type="match status" value="6"/>
</dbReference>
<dbReference type="FunFam" id="2.130.10.10:FF:000228">
    <property type="entry name" value="COMPASS-like H3K4 histone methylase component WDR5A"/>
    <property type="match status" value="1"/>
</dbReference>
<feature type="repeat" description="WD" evidence="3">
    <location>
        <begin position="278"/>
        <end position="300"/>
    </location>
</feature>
<dbReference type="Proteomes" id="UP000266643">
    <property type="component" value="Unassembled WGS sequence"/>
</dbReference>
<dbReference type="VEuPathDB" id="FungiDB:H257_03768"/>
<protein>
    <recommendedName>
        <fullName evidence="5">WDR5-like beta-propeller domain-containing protein</fullName>
    </recommendedName>
</protein>
<dbReference type="Gene3D" id="2.130.10.10">
    <property type="entry name" value="YVTN repeat-like/Quinoprotein amine dehydrogenase"/>
    <property type="match status" value="1"/>
</dbReference>
<dbReference type="EMBL" id="QUTA01005489">
    <property type="protein sequence ID" value="RHY15521.1"/>
    <property type="molecule type" value="Genomic_DNA"/>
</dbReference>